<accession>A0A3S0BS41</accession>
<dbReference type="PANTHER" id="PTHR30151:SF20">
    <property type="entry name" value="ABC TRANSPORTER PERMEASE PROTEIN HI_0355-RELATED"/>
    <property type="match status" value="1"/>
</dbReference>
<feature type="transmembrane region" description="Helical" evidence="7">
    <location>
        <begin position="188"/>
        <end position="210"/>
    </location>
</feature>
<evidence type="ECO:0000256" key="1">
    <source>
        <dbReference type="ARBA" id="ARBA00004651"/>
    </source>
</evidence>
<evidence type="ECO:0000256" key="3">
    <source>
        <dbReference type="ARBA" id="ARBA00022475"/>
    </source>
</evidence>
<dbReference type="RefSeq" id="WP_126143762.1">
    <property type="nucleotide sequence ID" value="NZ_RXHU01000078.1"/>
</dbReference>
<keyword evidence="5 7" id="KW-1133">Transmembrane helix</keyword>
<dbReference type="GO" id="GO:0055085">
    <property type="term" value="P:transmembrane transport"/>
    <property type="evidence" value="ECO:0007669"/>
    <property type="project" value="InterPro"/>
</dbReference>
<dbReference type="PANTHER" id="PTHR30151">
    <property type="entry name" value="ALKANE SULFONATE ABC TRANSPORTER-RELATED, MEMBRANE SUBUNIT"/>
    <property type="match status" value="1"/>
</dbReference>
<evidence type="ECO:0000259" key="8">
    <source>
        <dbReference type="PROSITE" id="PS50928"/>
    </source>
</evidence>
<reference evidence="9 10" key="1">
    <citation type="submission" date="2018-12" db="EMBL/GenBank/DDBJ databases">
        <title>Bacillus ochoae sp. nov., Paenibacillus whitsoniae sp. nov., Paenibacillus spiritus sp. nov. Isolated from the Mars Exploration Rover during spacecraft assembly.</title>
        <authorList>
            <person name="Seuylemezian A."/>
            <person name="Vaishampayan P."/>
        </authorList>
    </citation>
    <scope>NUCLEOTIDE SEQUENCE [LARGE SCALE GENOMIC DNA]</scope>
    <source>
        <strain evidence="9 10">MER 54</strain>
    </source>
</reference>
<dbReference type="InterPro" id="IPR000515">
    <property type="entry name" value="MetI-like"/>
</dbReference>
<feature type="transmembrane region" description="Helical" evidence="7">
    <location>
        <begin position="55"/>
        <end position="82"/>
    </location>
</feature>
<feature type="transmembrane region" description="Helical" evidence="7">
    <location>
        <begin position="94"/>
        <end position="119"/>
    </location>
</feature>
<feature type="transmembrane region" description="Helical" evidence="7">
    <location>
        <begin position="125"/>
        <end position="144"/>
    </location>
</feature>
<keyword evidence="2 7" id="KW-0813">Transport</keyword>
<evidence type="ECO:0000313" key="10">
    <source>
        <dbReference type="Proteomes" id="UP000276128"/>
    </source>
</evidence>
<sequence>MRKSRWFQAGWPPLVVVILLLLVWQLAVTWGGTASWLLPSPLKILRDGTTDMPRVWMHTWATLKLMLLGFGVGSAIGLMVACVLHRMPFVKAGFYPLLILSQNIPVIAIGPLLVILLGFGILPKLVLISLVCFFPVTMSTLDGLTQTDRSMLSYMHMIGASSRQIFYKLELPHALPFLFTGLKISATYSVMGAVIAEWLGGNVGLGYYMILQKSAFRADREFVAIGIIVILSLLFFWCIAGLEKLVIRWQTKRSS</sequence>
<proteinExistence type="inferred from homology"/>
<dbReference type="SUPFAM" id="SSF161098">
    <property type="entry name" value="MetI-like"/>
    <property type="match status" value="1"/>
</dbReference>
<gene>
    <name evidence="9" type="ORF">EJQ19_23915</name>
</gene>
<dbReference type="InterPro" id="IPR035906">
    <property type="entry name" value="MetI-like_sf"/>
</dbReference>
<dbReference type="OrthoDB" id="9804353at2"/>
<dbReference type="PROSITE" id="PS50928">
    <property type="entry name" value="ABC_TM1"/>
    <property type="match status" value="1"/>
</dbReference>
<dbReference type="AlphaFoldDB" id="A0A3S0BS41"/>
<comment type="subcellular location">
    <subcellularLocation>
        <location evidence="1 7">Cell membrane</location>
        <topology evidence="1 7">Multi-pass membrane protein</topology>
    </subcellularLocation>
</comment>
<keyword evidence="10" id="KW-1185">Reference proteome</keyword>
<comment type="caution">
    <text evidence="9">The sequence shown here is derived from an EMBL/GenBank/DDBJ whole genome shotgun (WGS) entry which is preliminary data.</text>
</comment>
<protein>
    <submittedName>
        <fullName evidence="9">ABC transporter permease</fullName>
    </submittedName>
</protein>
<feature type="transmembrane region" description="Helical" evidence="7">
    <location>
        <begin position="222"/>
        <end position="242"/>
    </location>
</feature>
<keyword evidence="4 7" id="KW-0812">Transmembrane</keyword>
<evidence type="ECO:0000313" key="9">
    <source>
        <dbReference type="EMBL" id="RTE05780.1"/>
    </source>
</evidence>
<evidence type="ECO:0000256" key="2">
    <source>
        <dbReference type="ARBA" id="ARBA00022448"/>
    </source>
</evidence>
<evidence type="ECO:0000256" key="5">
    <source>
        <dbReference type="ARBA" id="ARBA00022989"/>
    </source>
</evidence>
<dbReference type="CDD" id="cd06261">
    <property type="entry name" value="TM_PBP2"/>
    <property type="match status" value="1"/>
</dbReference>
<evidence type="ECO:0000256" key="4">
    <source>
        <dbReference type="ARBA" id="ARBA00022692"/>
    </source>
</evidence>
<dbReference type="Proteomes" id="UP000276128">
    <property type="component" value="Unassembled WGS sequence"/>
</dbReference>
<keyword evidence="3" id="KW-1003">Cell membrane</keyword>
<dbReference type="Gene3D" id="1.10.3720.10">
    <property type="entry name" value="MetI-like"/>
    <property type="match status" value="1"/>
</dbReference>
<evidence type="ECO:0000256" key="7">
    <source>
        <dbReference type="RuleBase" id="RU363032"/>
    </source>
</evidence>
<name>A0A3S0BS41_9BACL</name>
<evidence type="ECO:0000256" key="6">
    <source>
        <dbReference type="ARBA" id="ARBA00023136"/>
    </source>
</evidence>
<organism evidence="9 10">
    <name type="scientific">Paenibacillus whitsoniae</name>
    <dbReference type="NCBI Taxonomy" id="2496558"/>
    <lineage>
        <taxon>Bacteria</taxon>
        <taxon>Bacillati</taxon>
        <taxon>Bacillota</taxon>
        <taxon>Bacilli</taxon>
        <taxon>Bacillales</taxon>
        <taxon>Paenibacillaceae</taxon>
        <taxon>Paenibacillus</taxon>
    </lineage>
</organism>
<feature type="domain" description="ABC transmembrane type-1" evidence="8">
    <location>
        <begin position="59"/>
        <end position="240"/>
    </location>
</feature>
<dbReference type="GO" id="GO:0005886">
    <property type="term" value="C:plasma membrane"/>
    <property type="evidence" value="ECO:0007669"/>
    <property type="project" value="UniProtKB-SubCell"/>
</dbReference>
<dbReference type="EMBL" id="RXHU01000078">
    <property type="protein sequence ID" value="RTE05780.1"/>
    <property type="molecule type" value="Genomic_DNA"/>
</dbReference>
<keyword evidence="6 7" id="KW-0472">Membrane</keyword>
<dbReference type="Pfam" id="PF00528">
    <property type="entry name" value="BPD_transp_1"/>
    <property type="match status" value="1"/>
</dbReference>
<comment type="similarity">
    <text evidence="7">Belongs to the binding-protein-dependent transport system permease family.</text>
</comment>